<proteinExistence type="predicted"/>
<organism evidence="2 3">
    <name type="scientific">Halobellus rubicundus</name>
    <dbReference type="NCBI Taxonomy" id="2996466"/>
    <lineage>
        <taxon>Archaea</taxon>
        <taxon>Methanobacteriati</taxon>
        <taxon>Methanobacteriota</taxon>
        <taxon>Stenosarchaea group</taxon>
        <taxon>Halobacteria</taxon>
        <taxon>Halobacteriales</taxon>
        <taxon>Haloferacaceae</taxon>
        <taxon>Halobellus</taxon>
    </lineage>
</organism>
<keyword evidence="2" id="KW-0808">Transferase</keyword>
<dbReference type="RefSeq" id="WP_372387822.1">
    <property type="nucleotide sequence ID" value="NZ_JBGNYA010000001.1"/>
</dbReference>
<protein>
    <submittedName>
        <fullName evidence="2">Class I SAM-dependent methyltransferase</fullName>
        <ecNumber evidence="2">2.1.1.-</ecNumber>
    </submittedName>
</protein>
<dbReference type="InterPro" id="IPR013216">
    <property type="entry name" value="Methyltransf_11"/>
</dbReference>
<dbReference type="PANTHER" id="PTHR43591:SF24">
    <property type="entry name" value="2-METHOXY-6-POLYPRENYL-1,4-BENZOQUINOL METHYLASE, MITOCHONDRIAL"/>
    <property type="match status" value="1"/>
</dbReference>
<dbReference type="Gene3D" id="3.40.50.150">
    <property type="entry name" value="Vaccinia Virus protein VP39"/>
    <property type="match status" value="1"/>
</dbReference>
<dbReference type="CDD" id="cd02440">
    <property type="entry name" value="AdoMet_MTases"/>
    <property type="match status" value="1"/>
</dbReference>
<dbReference type="SUPFAM" id="SSF53335">
    <property type="entry name" value="S-adenosyl-L-methionine-dependent methyltransferases"/>
    <property type="match status" value="1"/>
</dbReference>
<evidence type="ECO:0000313" key="2">
    <source>
        <dbReference type="EMBL" id="MFA1610348.1"/>
    </source>
</evidence>
<dbReference type="Pfam" id="PF08241">
    <property type="entry name" value="Methyltransf_11"/>
    <property type="match status" value="1"/>
</dbReference>
<dbReference type="Proteomes" id="UP001570511">
    <property type="component" value="Unassembled WGS sequence"/>
</dbReference>
<dbReference type="EMBL" id="JBGNYA010000001">
    <property type="protein sequence ID" value="MFA1610348.1"/>
    <property type="molecule type" value="Genomic_DNA"/>
</dbReference>
<dbReference type="GO" id="GO:0032259">
    <property type="term" value="P:methylation"/>
    <property type="evidence" value="ECO:0007669"/>
    <property type="project" value="UniProtKB-KW"/>
</dbReference>
<reference evidence="2 3" key="1">
    <citation type="submission" date="2024-08" db="EMBL/GenBank/DDBJ databases">
        <title>Halobellus sp. MBLA0158 whole genome sequence.</title>
        <authorList>
            <person name="Hwang C.Y."/>
            <person name="Cho E.-S."/>
            <person name="Seo M.-J."/>
        </authorList>
    </citation>
    <scope>NUCLEOTIDE SEQUENCE [LARGE SCALE GENOMIC DNA]</scope>
    <source>
        <strain evidence="2 3">MBLA0158</strain>
    </source>
</reference>
<dbReference type="InterPro" id="IPR029063">
    <property type="entry name" value="SAM-dependent_MTases_sf"/>
</dbReference>
<name>A0ABD5M8Y2_9EURY</name>
<comment type="caution">
    <text evidence="2">The sequence shown here is derived from an EMBL/GenBank/DDBJ whole genome shotgun (WGS) entry which is preliminary data.</text>
</comment>
<dbReference type="PANTHER" id="PTHR43591">
    <property type="entry name" value="METHYLTRANSFERASE"/>
    <property type="match status" value="1"/>
</dbReference>
<sequence>MRKFSPEYLRRTREGMWEDSRAALAPLSLSDRARILDAGAGTGELARVLDEESPAEVVCLDADPDLLAVARAETGLDAVAGDALRPPVADGAFDLVVCQALLVNLPDPTAALRTFADLSTDLVAAIEPDNADVGVDSTVEREVALERQVREAYIEGVETDVALGERLVSSFREAGLAEVETRRYYHRKLVEPPYDEAALSAAARKASGAGLADHETELRRALSADEYDALRREWREMGRAVVEAMQDGTYRRAEVVPFDVVVGRVRSGGE</sequence>
<evidence type="ECO:0000259" key="1">
    <source>
        <dbReference type="Pfam" id="PF08241"/>
    </source>
</evidence>
<dbReference type="EC" id="2.1.1.-" evidence="2"/>
<gene>
    <name evidence="2" type="ORF">OS889_04940</name>
</gene>
<keyword evidence="3" id="KW-1185">Reference proteome</keyword>
<dbReference type="AlphaFoldDB" id="A0ABD5M8Y2"/>
<feature type="domain" description="Methyltransferase type 11" evidence="1">
    <location>
        <begin position="36"/>
        <end position="116"/>
    </location>
</feature>
<dbReference type="GO" id="GO:0008168">
    <property type="term" value="F:methyltransferase activity"/>
    <property type="evidence" value="ECO:0007669"/>
    <property type="project" value="UniProtKB-KW"/>
</dbReference>
<keyword evidence="2" id="KW-0489">Methyltransferase</keyword>
<accession>A0ABD5M8Y2</accession>
<evidence type="ECO:0000313" key="3">
    <source>
        <dbReference type="Proteomes" id="UP001570511"/>
    </source>
</evidence>